<dbReference type="InterPro" id="IPR038375">
    <property type="entry name" value="NDUFAF7_sf"/>
</dbReference>
<evidence type="ECO:0000256" key="2">
    <source>
        <dbReference type="ARBA" id="ARBA00022679"/>
    </source>
</evidence>
<dbReference type="AlphaFoldDB" id="A0A845B4A1"/>
<keyword evidence="4" id="KW-1185">Reference proteome</keyword>
<sequence length="357" mass="38116">MKLSPDEPGGDHAEMFRRLIRTHGPISLSRFMGESNASYYAGKDPLGADGDFVTAPEISQMFGELIGLWLADMWIAAGRPQPVHYVELGPGRGTLAKDALRSAGRYGLEPSVHLVEGSPVLREIQRAALGPVTFHGDLTGVPADGPLLLVANEFLDALPIRQLVRTAHGWRERMVGLHEDRLAFVAGDQPMDAAVPPEWQDAAEGTLIETCPAAAAVMHEIAARLAAQGGAALLIDYGHAQRRSGSTLQAVRGHRKVDPLDAPGAADLTAHVDFDTLDSIARTHDVRLLGTVPQGKWLTGLGIDMRAEALSRAAPHLAAQLQQDKQRLVADEEMGMLFKVMGLAGPGWPGGSGFPAD</sequence>
<dbReference type="PANTHER" id="PTHR12049:SF7">
    <property type="entry name" value="PROTEIN ARGININE METHYLTRANSFERASE NDUFAF7, MITOCHONDRIAL"/>
    <property type="match status" value="1"/>
</dbReference>
<protein>
    <submittedName>
        <fullName evidence="3">Class I SAM-dependent methyltransferase</fullName>
    </submittedName>
</protein>
<accession>A0A845B4A1</accession>
<comment type="caution">
    <text evidence="3">The sequence shown here is derived from an EMBL/GenBank/DDBJ whole genome shotgun (WGS) entry which is preliminary data.</text>
</comment>
<dbReference type="SUPFAM" id="SSF53335">
    <property type="entry name" value="S-adenosyl-L-methionine-dependent methyltransferases"/>
    <property type="match status" value="1"/>
</dbReference>
<dbReference type="GO" id="GO:0032259">
    <property type="term" value="P:methylation"/>
    <property type="evidence" value="ECO:0007669"/>
    <property type="project" value="UniProtKB-KW"/>
</dbReference>
<evidence type="ECO:0000313" key="4">
    <source>
        <dbReference type="Proteomes" id="UP000431922"/>
    </source>
</evidence>
<dbReference type="PANTHER" id="PTHR12049">
    <property type="entry name" value="PROTEIN ARGININE METHYLTRANSFERASE NDUFAF7, MITOCHONDRIAL"/>
    <property type="match status" value="1"/>
</dbReference>
<dbReference type="InterPro" id="IPR029063">
    <property type="entry name" value="SAM-dependent_MTases_sf"/>
</dbReference>
<name>A0A845B4A1_9SPHN</name>
<dbReference type="RefSeq" id="WP_160755863.1">
    <property type="nucleotide sequence ID" value="NZ_WTYL01000002.1"/>
</dbReference>
<dbReference type="InterPro" id="IPR003788">
    <property type="entry name" value="NDUFAF7"/>
</dbReference>
<dbReference type="Gene3D" id="3.40.50.12710">
    <property type="match status" value="1"/>
</dbReference>
<evidence type="ECO:0000256" key="1">
    <source>
        <dbReference type="ARBA" id="ARBA00022603"/>
    </source>
</evidence>
<dbReference type="EMBL" id="WTYL01000002">
    <property type="protein sequence ID" value="MXP44247.1"/>
    <property type="molecule type" value="Genomic_DNA"/>
</dbReference>
<gene>
    <name evidence="3" type="ORF">GRI65_07245</name>
</gene>
<keyword evidence="2 3" id="KW-0808">Transferase</keyword>
<organism evidence="3 4">
    <name type="scientific">Allopontixanthobacter sediminis</name>
    <dbReference type="NCBI Taxonomy" id="1689985"/>
    <lineage>
        <taxon>Bacteria</taxon>
        <taxon>Pseudomonadati</taxon>
        <taxon>Pseudomonadota</taxon>
        <taxon>Alphaproteobacteria</taxon>
        <taxon>Sphingomonadales</taxon>
        <taxon>Erythrobacteraceae</taxon>
        <taxon>Allopontixanthobacter</taxon>
    </lineage>
</organism>
<dbReference type="OrthoDB" id="9794208at2"/>
<keyword evidence="1 3" id="KW-0489">Methyltransferase</keyword>
<reference evidence="3 4" key="1">
    <citation type="submission" date="2019-12" db="EMBL/GenBank/DDBJ databases">
        <title>Genomic-based taxomic classification of the family Erythrobacteraceae.</title>
        <authorList>
            <person name="Xu L."/>
        </authorList>
    </citation>
    <scope>NUCLEOTIDE SEQUENCE [LARGE SCALE GENOMIC DNA]</scope>
    <source>
        <strain evidence="3 4">KCTC 42453</strain>
    </source>
</reference>
<dbReference type="GO" id="GO:0035243">
    <property type="term" value="F:protein-arginine omega-N symmetric methyltransferase activity"/>
    <property type="evidence" value="ECO:0007669"/>
    <property type="project" value="TreeGrafter"/>
</dbReference>
<evidence type="ECO:0000313" key="3">
    <source>
        <dbReference type="EMBL" id="MXP44247.1"/>
    </source>
</evidence>
<proteinExistence type="predicted"/>
<dbReference type="Proteomes" id="UP000431922">
    <property type="component" value="Unassembled WGS sequence"/>
</dbReference>
<dbReference type="Pfam" id="PF02636">
    <property type="entry name" value="Methyltransf_28"/>
    <property type="match status" value="1"/>
</dbReference>